<evidence type="ECO:0000259" key="8">
    <source>
        <dbReference type="Pfam" id="PF02687"/>
    </source>
</evidence>
<dbReference type="AlphaFoldDB" id="A0A2L0ESS0"/>
<dbReference type="InterPro" id="IPR050250">
    <property type="entry name" value="Macrolide_Exporter_MacB"/>
</dbReference>
<protein>
    <submittedName>
        <fullName evidence="10">Macrolide ABC transporter ATPase</fullName>
    </submittedName>
</protein>
<feature type="transmembrane region" description="Helical" evidence="7">
    <location>
        <begin position="333"/>
        <end position="358"/>
    </location>
</feature>
<dbReference type="EMBL" id="CP012673">
    <property type="protein sequence ID" value="AUX42325.1"/>
    <property type="molecule type" value="Genomic_DNA"/>
</dbReference>
<evidence type="ECO:0000313" key="10">
    <source>
        <dbReference type="EMBL" id="AUX42325.1"/>
    </source>
</evidence>
<evidence type="ECO:0000313" key="11">
    <source>
        <dbReference type="Proteomes" id="UP000238348"/>
    </source>
</evidence>
<comment type="subcellular location">
    <subcellularLocation>
        <location evidence="1">Cell membrane</location>
        <topology evidence="1">Multi-pass membrane protein</topology>
    </subcellularLocation>
</comment>
<evidence type="ECO:0000256" key="5">
    <source>
        <dbReference type="ARBA" id="ARBA00023136"/>
    </source>
</evidence>
<evidence type="ECO:0000256" key="6">
    <source>
        <dbReference type="ARBA" id="ARBA00038076"/>
    </source>
</evidence>
<comment type="similarity">
    <text evidence="6">Belongs to the ABC-4 integral membrane protein family.</text>
</comment>
<dbReference type="GO" id="GO:0005886">
    <property type="term" value="C:plasma membrane"/>
    <property type="evidence" value="ECO:0007669"/>
    <property type="project" value="UniProtKB-SubCell"/>
</dbReference>
<sequence>MWTGYLVIAAKALSAHRLRSLLTVLSITIGAFAIVLMSSLAESGITTLSRGIEETGGARLILLAPKVPERAEGKERMYRAGFERRDRDRLFAGVPHVTEVVMFASLGMQDIVSEEGKQARTDLVAADSGFFDAFRMRMGRGRVFSEEEDQGRARVCVVGHKLAEELGRGDPLGRSVTIGALRCRVIGVLADNDRFGIDLGFDWVDVLIAPLDTVIDVEGRGRVEATIVAKTADVSANDPVKRILNARLLERHRGVDDFTIYDFSAIMSQLENMFAIAEAIVGLIAGVALLIGGFGVMNMMLVSISERVREIGIRKALGAAPGDISAQFLCEAVLLAGSGGLIGTLGGALAAALVAPLLQGFLPAWIGSISTAAVAAAMAVSLGVGVGFGWLPARRAGRLDPVAAMRR</sequence>
<evidence type="ECO:0000256" key="1">
    <source>
        <dbReference type="ARBA" id="ARBA00004651"/>
    </source>
</evidence>
<gene>
    <name evidence="10" type="ORF">SOCE26_037550</name>
</gene>
<dbReference type="Pfam" id="PF12704">
    <property type="entry name" value="MacB_PCD"/>
    <property type="match status" value="1"/>
</dbReference>
<feature type="domain" description="ABC3 transporter permease C-terminal" evidence="8">
    <location>
        <begin position="283"/>
        <end position="401"/>
    </location>
</feature>
<name>A0A2L0ESS0_SORCE</name>
<dbReference type="Pfam" id="PF02687">
    <property type="entry name" value="FtsX"/>
    <property type="match status" value="1"/>
</dbReference>
<dbReference type="Proteomes" id="UP000238348">
    <property type="component" value="Chromosome"/>
</dbReference>
<dbReference type="InterPro" id="IPR025857">
    <property type="entry name" value="MacB_PCD"/>
</dbReference>
<keyword evidence="3 7" id="KW-0812">Transmembrane</keyword>
<dbReference type="GO" id="GO:0022857">
    <property type="term" value="F:transmembrane transporter activity"/>
    <property type="evidence" value="ECO:0007669"/>
    <property type="project" value="TreeGrafter"/>
</dbReference>
<keyword evidence="4 7" id="KW-1133">Transmembrane helix</keyword>
<evidence type="ECO:0000256" key="7">
    <source>
        <dbReference type="SAM" id="Phobius"/>
    </source>
</evidence>
<dbReference type="RefSeq" id="WP_234023799.1">
    <property type="nucleotide sequence ID" value="NZ_CP012673.1"/>
</dbReference>
<evidence type="ECO:0000259" key="9">
    <source>
        <dbReference type="Pfam" id="PF12704"/>
    </source>
</evidence>
<dbReference type="InterPro" id="IPR003838">
    <property type="entry name" value="ABC3_permease_C"/>
</dbReference>
<feature type="transmembrane region" description="Helical" evidence="7">
    <location>
        <begin position="364"/>
        <end position="391"/>
    </location>
</feature>
<evidence type="ECO:0000256" key="2">
    <source>
        <dbReference type="ARBA" id="ARBA00022475"/>
    </source>
</evidence>
<proteinExistence type="inferred from homology"/>
<keyword evidence="2" id="KW-1003">Cell membrane</keyword>
<dbReference type="PANTHER" id="PTHR30572">
    <property type="entry name" value="MEMBRANE COMPONENT OF TRANSPORTER-RELATED"/>
    <property type="match status" value="1"/>
</dbReference>
<accession>A0A2L0ESS0</accession>
<feature type="transmembrane region" description="Helical" evidence="7">
    <location>
        <begin position="273"/>
        <end position="297"/>
    </location>
</feature>
<reference evidence="10 11" key="1">
    <citation type="submission" date="2015-09" db="EMBL/GenBank/DDBJ databases">
        <title>Sorangium comparison.</title>
        <authorList>
            <person name="Zaburannyi N."/>
            <person name="Bunk B."/>
            <person name="Overmann J."/>
            <person name="Mueller R."/>
        </authorList>
    </citation>
    <scope>NUCLEOTIDE SEQUENCE [LARGE SCALE GENOMIC DNA]</scope>
    <source>
        <strain evidence="10 11">So ce26</strain>
    </source>
</reference>
<dbReference type="PANTHER" id="PTHR30572:SF4">
    <property type="entry name" value="ABC TRANSPORTER PERMEASE YTRF"/>
    <property type="match status" value="1"/>
</dbReference>
<feature type="domain" description="MacB-like periplasmic core" evidence="9">
    <location>
        <begin position="20"/>
        <end position="243"/>
    </location>
</feature>
<organism evidence="10 11">
    <name type="scientific">Sorangium cellulosum</name>
    <name type="common">Polyangium cellulosum</name>
    <dbReference type="NCBI Taxonomy" id="56"/>
    <lineage>
        <taxon>Bacteria</taxon>
        <taxon>Pseudomonadati</taxon>
        <taxon>Myxococcota</taxon>
        <taxon>Polyangia</taxon>
        <taxon>Polyangiales</taxon>
        <taxon>Polyangiaceae</taxon>
        <taxon>Sorangium</taxon>
    </lineage>
</organism>
<evidence type="ECO:0000256" key="4">
    <source>
        <dbReference type="ARBA" id="ARBA00022989"/>
    </source>
</evidence>
<feature type="transmembrane region" description="Helical" evidence="7">
    <location>
        <begin position="21"/>
        <end position="41"/>
    </location>
</feature>
<keyword evidence="5 7" id="KW-0472">Membrane</keyword>
<evidence type="ECO:0000256" key="3">
    <source>
        <dbReference type="ARBA" id="ARBA00022692"/>
    </source>
</evidence>